<dbReference type="InterPro" id="IPR007504">
    <property type="entry name" value="H/ACA_rnp_Gar1/Naf1"/>
</dbReference>
<keyword evidence="5" id="KW-0698">rRNA processing</keyword>
<evidence type="ECO:0000256" key="4">
    <source>
        <dbReference type="ARBA" id="ARBA00022517"/>
    </source>
</evidence>
<dbReference type="PANTHER" id="PTHR31633">
    <property type="entry name" value="H/ACA RIBONUCLEOPROTEIN COMPLEX NON-CORE SUBUNIT NAF1"/>
    <property type="match status" value="1"/>
</dbReference>
<reference evidence="10" key="1">
    <citation type="journal article" date="2011" name="PLoS Biol.">
        <title>Gene gain and loss during evolution of obligate parasitism in the white rust pathogen of Arabidopsis thaliana.</title>
        <authorList>
            <person name="Kemen E."/>
            <person name="Gardiner A."/>
            <person name="Schultz-Larsen T."/>
            <person name="Kemen A.C."/>
            <person name="Balmuth A.L."/>
            <person name="Robert-Seilaniantz A."/>
            <person name="Bailey K."/>
            <person name="Holub E."/>
            <person name="Studholme D.J."/>
            <person name="Maclean D."/>
            <person name="Jones J.D."/>
        </authorList>
    </citation>
    <scope>NUCLEOTIDE SEQUENCE</scope>
</reference>
<feature type="compositionally biased region" description="Basic residues" evidence="9">
    <location>
        <begin position="369"/>
        <end position="381"/>
    </location>
</feature>
<evidence type="ECO:0000313" key="10">
    <source>
        <dbReference type="EMBL" id="CCA24591.1"/>
    </source>
</evidence>
<dbReference type="InterPro" id="IPR038664">
    <property type="entry name" value="Gar1/Naf1_Cbf5-bd_sf"/>
</dbReference>
<proteinExistence type="inferred from homology"/>
<evidence type="ECO:0000256" key="8">
    <source>
        <dbReference type="ARBA" id="ARBA00023242"/>
    </source>
</evidence>
<evidence type="ECO:0000256" key="1">
    <source>
        <dbReference type="ARBA" id="ARBA00004123"/>
    </source>
</evidence>
<dbReference type="Gene3D" id="2.40.10.230">
    <property type="entry name" value="Probable tRNA pseudouridine synthase domain"/>
    <property type="match status" value="1"/>
</dbReference>
<keyword evidence="8" id="KW-0539">Nucleus</keyword>
<feature type="region of interest" description="Disordered" evidence="9">
    <location>
        <begin position="403"/>
        <end position="497"/>
    </location>
</feature>
<dbReference type="AlphaFoldDB" id="F0WTA2"/>
<evidence type="ECO:0000256" key="7">
    <source>
        <dbReference type="ARBA" id="ARBA00022884"/>
    </source>
</evidence>
<keyword evidence="4" id="KW-0690">Ribosome biogenesis</keyword>
<dbReference type="PANTHER" id="PTHR31633:SF1">
    <property type="entry name" value="H_ACA RIBONUCLEOPROTEIN COMPLEX NON-CORE SUBUNIT NAF1"/>
    <property type="match status" value="1"/>
</dbReference>
<dbReference type="GO" id="GO:0001522">
    <property type="term" value="P:pseudouridine synthesis"/>
    <property type="evidence" value="ECO:0007669"/>
    <property type="project" value="InterPro"/>
</dbReference>
<keyword evidence="7" id="KW-0694">RNA-binding</keyword>
<dbReference type="GO" id="GO:0000493">
    <property type="term" value="P:box H/ACA snoRNP assembly"/>
    <property type="evidence" value="ECO:0007669"/>
    <property type="project" value="InterPro"/>
</dbReference>
<feature type="compositionally biased region" description="Low complexity" evidence="9">
    <location>
        <begin position="412"/>
        <end position="424"/>
    </location>
</feature>
<feature type="compositionally biased region" description="Acidic residues" evidence="9">
    <location>
        <begin position="319"/>
        <end position="332"/>
    </location>
</feature>
<gene>
    <name evidence="10" type="primary">AlNc14C247G9587</name>
    <name evidence="10" type="ORF">ALNC14_107350</name>
</gene>
<evidence type="ECO:0000256" key="2">
    <source>
        <dbReference type="ARBA" id="ARBA00009801"/>
    </source>
</evidence>
<feature type="region of interest" description="Disordered" evidence="9">
    <location>
        <begin position="305"/>
        <end position="383"/>
    </location>
</feature>
<dbReference type="GO" id="GO:0005732">
    <property type="term" value="C:sno(s)RNA-containing ribonucleoprotein complex"/>
    <property type="evidence" value="ECO:0007669"/>
    <property type="project" value="InterPro"/>
</dbReference>
<dbReference type="GO" id="GO:0003723">
    <property type="term" value="F:RNA binding"/>
    <property type="evidence" value="ECO:0007669"/>
    <property type="project" value="UniProtKB-KW"/>
</dbReference>
<keyword evidence="10" id="KW-0687">Ribonucleoprotein</keyword>
<protein>
    <recommendedName>
        <fullName evidence="3">H/ACA ribonucleoprotein complex non-core subunit NAF1</fullName>
    </recommendedName>
</protein>
<dbReference type="InterPro" id="IPR040309">
    <property type="entry name" value="Naf1"/>
</dbReference>
<evidence type="ECO:0000256" key="5">
    <source>
        <dbReference type="ARBA" id="ARBA00022552"/>
    </source>
</evidence>
<dbReference type="HOGENOM" id="CLU_549101_0_0_1"/>
<accession>F0WTA2</accession>
<dbReference type="InterPro" id="IPR009000">
    <property type="entry name" value="Transl_B-barrel_sf"/>
</dbReference>
<name>F0WTA2_9STRA</name>
<evidence type="ECO:0000256" key="3">
    <source>
        <dbReference type="ARBA" id="ARBA00021438"/>
    </source>
</evidence>
<sequence>MADTAEAVFSLNANSLELASHNQQRNTDFEVHLPSSDSIDDSSQQKVCIDAVNENESSEEGEIEEDESCRPIQNTNVLLIDHTKLSTQERTPFQRQLTDLEIAAQYASVDMEAVSVEFASAAIKAESETSMIDNVPTHNHSMLTKINVENEGFDSDTTLSDDNEEDDDKCVLAATIEAKMKREEDTPALPPRTVNEIDPVPVQAPSIELKPACPIATCGTILNICKDALSITIQGMAQSQPLNEGSVVCLQDRTILGCIDEIFGPVIRPMYLVRFASLDQIPEHVAVGMPVSYSTDQAEFIKPSTLHVKGSDASNRYDEEVEQQEFSDDEEEAATKKANRKRNRGLDNAENGTNHNNTNSRYHNPTLRHSTRQAPKSHGRDRRHDLDQRMYPNQNLHQTYAPQYFPHHHPYAPHSHPAHPYGHPSQVQGPSPSYPPHPLYSNESSQQWYGGPPQYPYPMHPEHMYHPSQAHPNSYTNTYPYPPQQNSHPSRYRGRQE</sequence>
<evidence type="ECO:0000256" key="9">
    <source>
        <dbReference type="SAM" id="MobiDB-lite"/>
    </source>
</evidence>
<keyword evidence="6" id="KW-0597">Phosphoprotein</keyword>
<comment type="similarity">
    <text evidence="2">Belongs to the NAF1 family.</text>
</comment>
<reference evidence="10" key="2">
    <citation type="submission" date="2011-02" db="EMBL/GenBank/DDBJ databases">
        <authorList>
            <person name="MacLean D."/>
        </authorList>
    </citation>
    <scope>NUCLEOTIDE SEQUENCE</scope>
</reference>
<dbReference type="SUPFAM" id="SSF50447">
    <property type="entry name" value="Translation proteins"/>
    <property type="match status" value="1"/>
</dbReference>
<dbReference type="GO" id="GO:0006364">
    <property type="term" value="P:rRNA processing"/>
    <property type="evidence" value="ECO:0007669"/>
    <property type="project" value="UniProtKB-KW"/>
</dbReference>
<dbReference type="GO" id="GO:0005634">
    <property type="term" value="C:nucleus"/>
    <property type="evidence" value="ECO:0007669"/>
    <property type="project" value="UniProtKB-SubCell"/>
</dbReference>
<dbReference type="Pfam" id="PF04410">
    <property type="entry name" value="Gar1"/>
    <property type="match status" value="1"/>
</dbReference>
<dbReference type="EMBL" id="FR824292">
    <property type="protein sequence ID" value="CCA24591.1"/>
    <property type="molecule type" value="Genomic_DNA"/>
</dbReference>
<evidence type="ECO:0000256" key="6">
    <source>
        <dbReference type="ARBA" id="ARBA00022553"/>
    </source>
</evidence>
<feature type="compositionally biased region" description="Low complexity" evidence="9">
    <location>
        <begin position="348"/>
        <end position="359"/>
    </location>
</feature>
<organism evidence="10">
    <name type="scientific">Albugo laibachii Nc14</name>
    <dbReference type="NCBI Taxonomy" id="890382"/>
    <lineage>
        <taxon>Eukaryota</taxon>
        <taxon>Sar</taxon>
        <taxon>Stramenopiles</taxon>
        <taxon>Oomycota</taxon>
        <taxon>Peronosporomycetes</taxon>
        <taxon>Albuginales</taxon>
        <taxon>Albuginaceae</taxon>
        <taxon>Albugo</taxon>
    </lineage>
</organism>
<comment type="subcellular location">
    <subcellularLocation>
        <location evidence="1">Nucleus</location>
    </subcellularLocation>
</comment>